<dbReference type="PROSITE" id="PS51084">
    <property type="entry name" value="HIT_2"/>
    <property type="match status" value="1"/>
</dbReference>
<proteinExistence type="predicted"/>
<dbReference type="PANTHER" id="PTHR23089">
    <property type="entry name" value="HISTIDINE TRIAD HIT PROTEIN"/>
    <property type="match status" value="1"/>
</dbReference>
<dbReference type="InterPro" id="IPR036265">
    <property type="entry name" value="HIT-like_sf"/>
</dbReference>
<dbReference type="RefSeq" id="WP_005873144.1">
    <property type="nucleotide sequence ID" value="NZ_ACYG01000031.1"/>
</dbReference>
<dbReference type="InterPro" id="IPR019808">
    <property type="entry name" value="Histidine_triad_CS"/>
</dbReference>
<dbReference type="CDD" id="cd01276">
    <property type="entry name" value="PKCI_related"/>
    <property type="match status" value="1"/>
</dbReference>
<comment type="caution">
    <text evidence="5">The sequence shown here is derived from an EMBL/GenBank/DDBJ whole genome shotgun (WGS) entry which is preliminary data.</text>
</comment>
<evidence type="ECO:0000256" key="1">
    <source>
        <dbReference type="PIRSR" id="PIRSR601310-1"/>
    </source>
</evidence>
<dbReference type="AlphaFoldDB" id="C8PL57"/>
<feature type="active site" description="Tele-AMP-histidine intermediate" evidence="1">
    <location>
        <position position="95"/>
    </location>
</feature>
<dbReference type="OrthoDB" id="9784774at2"/>
<dbReference type="STRING" id="824.CGRAC_1703"/>
<dbReference type="InterPro" id="IPR001310">
    <property type="entry name" value="Histidine_triad_HIT"/>
</dbReference>
<dbReference type="EC" id="3.-.-.-" evidence="5"/>
<dbReference type="eggNOG" id="COG0537">
    <property type="taxonomic scope" value="Bacteria"/>
</dbReference>
<dbReference type="PRINTS" id="PR00332">
    <property type="entry name" value="HISTRIAD"/>
</dbReference>
<gene>
    <name evidence="5" type="ORF">CAMGR0001_2847</name>
</gene>
<evidence type="ECO:0000259" key="4">
    <source>
        <dbReference type="PROSITE" id="PS51084"/>
    </source>
</evidence>
<dbReference type="Proteomes" id="UP000005709">
    <property type="component" value="Unassembled WGS sequence"/>
</dbReference>
<dbReference type="Gene3D" id="3.30.428.10">
    <property type="entry name" value="HIT-like"/>
    <property type="match status" value="1"/>
</dbReference>
<dbReference type="PROSITE" id="PS00892">
    <property type="entry name" value="HIT_1"/>
    <property type="match status" value="1"/>
</dbReference>
<evidence type="ECO:0000313" key="5">
    <source>
        <dbReference type="EMBL" id="EEV16472.1"/>
    </source>
</evidence>
<dbReference type="InterPro" id="IPR011146">
    <property type="entry name" value="HIT-like"/>
</dbReference>
<dbReference type="GO" id="GO:0016787">
    <property type="term" value="F:hydrolase activity"/>
    <property type="evidence" value="ECO:0007669"/>
    <property type="project" value="UniProtKB-KW"/>
</dbReference>
<feature type="domain" description="HIT" evidence="4">
    <location>
        <begin position="3"/>
        <end position="114"/>
    </location>
</feature>
<protein>
    <submittedName>
        <fullName evidence="5">Histidine triad domain protein</fullName>
        <ecNumber evidence="5">3.-.-.-</ecNumber>
    </submittedName>
</protein>
<dbReference type="EMBL" id="ACYG01000031">
    <property type="protein sequence ID" value="EEV16472.1"/>
    <property type="molecule type" value="Genomic_DNA"/>
</dbReference>
<sequence length="118" mass="13535">MNVFEKIVNGEIPCNKVLENEEFLAFHDINPKAPIHILAIPKKCYENFQVTPPEVMSKMSAFIQEVTRKMGLDKSGYRLVCNCGENGGQEVMHLHFHILGGMKLPWDRVSDRNTEENF</sequence>
<evidence type="ECO:0000256" key="2">
    <source>
        <dbReference type="PIRSR" id="PIRSR601310-3"/>
    </source>
</evidence>
<reference evidence="5 6" key="1">
    <citation type="submission" date="2009-07" db="EMBL/GenBank/DDBJ databases">
        <authorList>
            <person name="Madupu R."/>
            <person name="Sebastian Y."/>
            <person name="Durkin A.S."/>
            <person name="Torralba M."/>
            <person name="Methe B."/>
            <person name="Sutton G.G."/>
            <person name="Strausberg R.L."/>
            <person name="Nelson K.E."/>
        </authorList>
    </citation>
    <scope>NUCLEOTIDE SEQUENCE [LARGE SCALE GENOMIC DNA]</scope>
    <source>
        <strain evidence="5 6">RM3268</strain>
    </source>
</reference>
<dbReference type="SUPFAM" id="SSF54197">
    <property type="entry name" value="HIT-like"/>
    <property type="match status" value="1"/>
</dbReference>
<evidence type="ECO:0000256" key="3">
    <source>
        <dbReference type="PROSITE-ProRule" id="PRU00464"/>
    </source>
</evidence>
<name>C8PL57_9BACT</name>
<keyword evidence="5" id="KW-0378">Hydrolase</keyword>
<feature type="short sequence motif" description="Histidine triad motif" evidence="2 3">
    <location>
        <begin position="93"/>
        <end position="97"/>
    </location>
</feature>
<accession>C8PL57</accession>
<dbReference type="Pfam" id="PF01230">
    <property type="entry name" value="HIT"/>
    <property type="match status" value="1"/>
</dbReference>
<keyword evidence="6" id="KW-1185">Reference proteome</keyword>
<organism evidence="5 6">
    <name type="scientific">Campylobacter gracilis RM3268</name>
    <dbReference type="NCBI Taxonomy" id="553220"/>
    <lineage>
        <taxon>Bacteria</taxon>
        <taxon>Pseudomonadati</taxon>
        <taxon>Campylobacterota</taxon>
        <taxon>Epsilonproteobacteria</taxon>
        <taxon>Campylobacterales</taxon>
        <taxon>Campylobacteraceae</taxon>
        <taxon>Campylobacter</taxon>
    </lineage>
</organism>
<evidence type="ECO:0000313" key="6">
    <source>
        <dbReference type="Proteomes" id="UP000005709"/>
    </source>
</evidence>